<dbReference type="Proteomes" id="UP001501196">
    <property type="component" value="Unassembled WGS sequence"/>
</dbReference>
<dbReference type="InterPro" id="IPR006311">
    <property type="entry name" value="TAT_signal"/>
</dbReference>
<dbReference type="EMBL" id="BAAAPW010000001">
    <property type="protein sequence ID" value="GAA2027571.1"/>
    <property type="molecule type" value="Genomic_DNA"/>
</dbReference>
<feature type="transmembrane region" description="Helical" evidence="2">
    <location>
        <begin position="411"/>
        <end position="430"/>
    </location>
</feature>
<keyword evidence="5" id="KW-1185">Reference proteome</keyword>
<evidence type="ECO:0000313" key="4">
    <source>
        <dbReference type="EMBL" id="GAA2027571.1"/>
    </source>
</evidence>
<gene>
    <name evidence="4" type="ORF">GCM10009819_08780</name>
</gene>
<evidence type="ECO:0000256" key="2">
    <source>
        <dbReference type="SAM" id="Phobius"/>
    </source>
</evidence>
<dbReference type="PROSITE" id="PS51318">
    <property type="entry name" value="TAT"/>
    <property type="match status" value="1"/>
</dbReference>
<keyword evidence="2" id="KW-0812">Transmembrane</keyword>
<name>A0ABN2U3T9_9MICO</name>
<evidence type="ECO:0000313" key="5">
    <source>
        <dbReference type="Proteomes" id="UP001501196"/>
    </source>
</evidence>
<feature type="region of interest" description="Disordered" evidence="1">
    <location>
        <begin position="459"/>
        <end position="493"/>
    </location>
</feature>
<feature type="chain" id="PRO_5045429607" evidence="3">
    <location>
        <begin position="34"/>
        <end position="493"/>
    </location>
</feature>
<comment type="caution">
    <text evidence="4">The sequence shown here is derived from an EMBL/GenBank/DDBJ whole genome shotgun (WGS) entry which is preliminary data.</text>
</comment>
<keyword evidence="2" id="KW-0472">Membrane</keyword>
<reference evidence="4 5" key="1">
    <citation type="journal article" date="2019" name="Int. J. Syst. Evol. Microbiol.">
        <title>The Global Catalogue of Microorganisms (GCM) 10K type strain sequencing project: providing services to taxonomists for standard genome sequencing and annotation.</title>
        <authorList>
            <consortium name="The Broad Institute Genomics Platform"/>
            <consortium name="The Broad Institute Genome Sequencing Center for Infectious Disease"/>
            <person name="Wu L."/>
            <person name="Ma J."/>
        </authorList>
    </citation>
    <scope>NUCLEOTIDE SEQUENCE [LARGE SCALE GENOMIC DNA]</scope>
    <source>
        <strain evidence="4 5">JCM 15672</strain>
    </source>
</reference>
<proteinExistence type="predicted"/>
<keyword evidence="2" id="KW-1133">Transmembrane helix</keyword>
<organism evidence="4 5">
    <name type="scientific">Agromyces tropicus</name>
    <dbReference type="NCBI Taxonomy" id="555371"/>
    <lineage>
        <taxon>Bacteria</taxon>
        <taxon>Bacillati</taxon>
        <taxon>Actinomycetota</taxon>
        <taxon>Actinomycetes</taxon>
        <taxon>Micrococcales</taxon>
        <taxon>Microbacteriaceae</taxon>
        <taxon>Agromyces</taxon>
    </lineage>
</organism>
<keyword evidence="3" id="KW-0732">Signal</keyword>
<protein>
    <submittedName>
        <fullName evidence="4">Uncharacterized protein</fullName>
    </submittedName>
</protein>
<evidence type="ECO:0000256" key="1">
    <source>
        <dbReference type="SAM" id="MobiDB-lite"/>
    </source>
</evidence>
<feature type="region of interest" description="Disordered" evidence="1">
    <location>
        <begin position="355"/>
        <end position="393"/>
    </location>
</feature>
<evidence type="ECO:0000256" key="3">
    <source>
        <dbReference type="SAM" id="SignalP"/>
    </source>
</evidence>
<sequence>MSGTRTRRGAARALTVALAAAVAAVVPAIAAGAAEPDVETRVITFEQVADEQIDDQHVRDLPVDDRFERFGLAASAGVVHRLDDGDHVLLLAPDCCLPSEHRFDHALDVRAITVEVLPTAPPVTASLLVRLEAYDADGALLDADERVFDQTLIDLVPKLRAGPLVAVQSVVAAARGEPAVVPAVGTPIDLDMHVETPGPPIASISFLTEGPSTIGLVLDDLALQVVRPPTAPSIELTGDFAGGEPVEVVVDAEADADGEIVQRSFAGAQPVITGVISSVDALESVVVEYTLPGGATVPTVLCTACGGGEAGDVPLQHPFFAEGIEPLDGLTVATIIATTDRGAEARTEVAAEVAVEVTGPPPAPPEPTDSEDPTASEDPTERPVGPDPDPPDPIAQLLAWLGDPAHGGPTALIVMLVAAIAALVLARSINSSSSDAQRRRLAKHLRVVVGANPAVSLGPPVRAPGEASTRGIRLRPHPGHWISGPITEERDEP</sequence>
<feature type="signal peptide" evidence="3">
    <location>
        <begin position="1"/>
        <end position="33"/>
    </location>
</feature>
<accession>A0ABN2U3T9</accession>
<dbReference type="RefSeq" id="WP_344369740.1">
    <property type="nucleotide sequence ID" value="NZ_BAAAPW010000001.1"/>
</dbReference>